<protein>
    <recommendedName>
        <fullName evidence="6">WXG100 family type VII secretion target</fullName>
    </recommendedName>
</protein>
<dbReference type="AlphaFoldDB" id="A0A1X1TBQ7"/>
<dbReference type="Pfam" id="PF06013">
    <property type="entry name" value="WXG100"/>
    <property type="match status" value="1"/>
</dbReference>
<dbReference type="OrthoDB" id="3787781at2"/>
<dbReference type="InterPro" id="IPR036689">
    <property type="entry name" value="ESAT-6-like_sf"/>
</dbReference>
<dbReference type="RefSeq" id="WP_085190121.1">
    <property type="nucleotide sequence ID" value="NZ_AP022605.1"/>
</dbReference>
<name>A0A1X1TBQ7_9MYCO</name>
<feature type="compositionally biased region" description="Gly residues" evidence="1">
    <location>
        <begin position="107"/>
        <end position="116"/>
    </location>
</feature>
<reference evidence="2" key="3">
    <citation type="submission" date="2020-02" db="EMBL/GenBank/DDBJ databases">
        <authorList>
            <person name="Matsumoto Y."/>
            <person name="Motooka D."/>
            <person name="Nakamura S."/>
        </authorList>
    </citation>
    <scope>NUCLEOTIDE SEQUENCE</scope>
    <source>
        <strain evidence="2">JCM 12405</strain>
    </source>
</reference>
<feature type="compositionally biased region" description="Low complexity" evidence="1">
    <location>
        <begin position="209"/>
        <end position="220"/>
    </location>
</feature>
<proteinExistence type="predicted"/>
<dbReference type="EMBL" id="LQOS01000024">
    <property type="protein sequence ID" value="ORV42013.1"/>
    <property type="molecule type" value="Genomic_DNA"/>
</dbReference>
<dbReference type="InterPro" id="IPR010310">
    <property type="entry name" value="T7SS_ESAT-6-like"/>
</dbReference>
<dbReference type="Gene3D" id="1.10.287.1060">
    <property type="entry name" value="ESAT-6-like"/>
    <property type="match status" value="1"/>
</dbReference>
<evidence type="ECO:0008006" key="6">
    <source>
        <dbReference type="Google" id="ProtNLM"/>
    </source>
</evidence>
<dbReference type="NCBIfam" id="TIGR03930">
    <property type="entry name" value="WXG100_ESAT6"/>
    <property type="match status" value="1"/>
</dbReference>
<reference evidence="2 5" key="2">
    <citation type="journal article" date="2019" name="Emerg. Microbes Infect.">
        <title>Comprehensive subspecies identification of 175 nontuberculous mycobacteria species based on 7547 genomic profiles.</title>
        <authorList>
            <person name="Matsumoto Y."/>
            <person name="Kinjo T."/>
            <person name="Motooka D."/>
            <person name="Nabeya D."/>
            <person name="Jung N."/>
            <person name="Uechi K."/>
            <person name="Horii T."/>
            <person name="Iida T."/>
            <person name="Fujita J."/>
            <person name="Nakamura S."/>
        </authorList>
    </citation>
    <scope>NUCLEOTIDE SEQUENCE [LARGE SCALE GENOMIC DNA]</scope>
    <source>
        <strain evidence="2 5">JCM 12405</strain>
    </source>
</reference>
<dbReference type="SUPFAM" id="SSF140453">
    <property type="entry name" value="EsxAB dimer-like"/>
    <property type="match status" value="1"/>
</dbReference>
<sequence>MGQSVEVVASELNSAAARLAEAGQRLQDGLSGVDLEVGQLLGSGWTGGAASAFGTEWDKWHSGAGQVVRGLQTMSQWLTVAGKEYAKTDEQAAGALGSSMQPSGTGTPAGGGGSTGRTGSAWQSTGGHSGVAELAQQMNLEEPTGAAQPSMAAMSPLGQALPAVAQAVQGAAGQSTQAAGGLAQQAAALAQQIVQLAQQADDETDGEQPADSAQPADPARPTAPVEPTKQAPEGASVPGGQPR</sequence>
<dbReference type="KEGG" id="mdr:MDOR_09240"/>
<gene>
    <name evidence="3" type="ORF">AWC01_08985</name>
    <name evidence="2" type="ORF">MDOR_09240</name>
</gene>
<evidence type="ECO:0000313" key="5">
    <source>
        <dbReference type="Proteomes" id="UP000467201"/>
    </source>
</evidence>
<accession>A0A1X1TBQ7</accession>
<evidence type="ECO:0000313" key="4">
    <source>
        <dbReference type="Proteomes" id="UP000193564"/>
    </source>
</evidence>
<feature type="region of interest" description="Disordered" evidence="1">
    <location>
        <begin position="94"/>
        <end position="128"/>
    </location>
</feature>
<dbReference type="Proteomes" id="UP000467201">
    <property type="component" value="Chromosome"/>
</dbReference>
<evidence type="ECO:0000313" key="3">
    <source>
        <dbReference type="EMBL" id="ORV42013.1"/>
    </source>
</evidence>
<keyword evidence="4" id="KW-1185">Reference proteome</keyword>
<evidence type="ECO:0000313" key="2">
    <source>
        <dbReference type="EMBL" id="BBZ06755.1"/>
    </source>
</evidence>
<organism evidence="3 4">
    <name type="scientific">Mycolicibacterium doricum</name>
    <dbReference type="NCBI Taxonomy" id="126673"/>
    <lineage>
        <taxon>Bacteria</taxon>
        <taxon>Bacillati</taxon>
        <taxon>Actinomycetota</taxon>
        <taxon>Actinomycetes</taxon>
        <taxon>Mycobacteriales</taxon>
        <taxon>Mycobacteriaceae</taxon>
        <taxon>Mycolicibacterium</taxon>
    </lineage>
</organism>
<dbReference type="EMBL" id="AP022605">
    <property type="protein sequence ID" value="BBZ06755.1"/>
    <property type="molecule type" value="Genomic_DNA"/>
</dbReference>
<feature type="region of interest" description="Disordered" evidence="1">
    <location>
        <begin position="197"/>
        <end position="243"/>
    </location>
</feature>
<evidence type="ECO:0000256" key="1">
    <source>
        <dbReference type="SAM" id="MobiDB-lite"/>
    </source>
</evidence>
<dbReference type="Proteomes" id="UP000193564">
    <property type="component" value="Unassembled WGS sequence"/>
</dbReference>
<reference evidence="3 4" key="1">
    <citation type="submission" date="2016-01" db="EMBL/GenBank/DDBJ databases">
        <title>The new phylogeny of the genus Mycobacterium.</title>
        <authorList>
            <person name="Tarcisio F."/>
            <person name="Conor M."/>
            <person name="Antonella G."/>
            <person name="Elisabetta G."/>
            <person name="Giulia F.S."/>
            <person name="Sara T."/>
            <person name="Anna F."/>
            <person name="Clotilde B."/>
            <person name="Roberto B."/>
            <person name="Veronica D.S."/>
            <person name="Fabio R."/>
            <person name="Monica P."/>
            <person name="Olivier J."/>
            <person name="Enrico T."/>
            <person name="Nicola S."/>
        </authorList>
    </citation>
    <scope>NUCLEOTIDE SEQUENCE [LARGE SCALE GENOMIC DNA]</scope>
    <source>
        <strain evidence="3 4">DSM 44339</strain>
    </source>
</reference>
<dbReference type="STRING" id="126673.AWC01_08985"/>